<gene>
    <name evidence="2" type="ORF">NCTC10113_01234</name>
</gene>
<keyword evidence="1" id="KW-0812">Transmembrane</keyword>
<proteinExistence type="predicted"/>
<evidence type="ECO:0000256" key="1">
    <source>
        <dbReference type="SAM" id="Phobius"/>
    </source>
</evidence>
<organism evidence="2">
    <name type="scientific">Metamycoplasma salivarium</name>
    <name type="common">Mycoplasma salivarium</name>
    <dbReference type="NCBI Taxonomy" id="2124"/>
    <lineage>
        <taxon>Bacteria</taxon>
        <taxon>Bacillati</taxon>
        <taxon>Mycoplasmatota</taxon>
        <taxon>Mycoplasmoidales</taxon>
        <taxon>Metamycoplasmataceae</taxon>
        <taxon>Metamycoplasma</taxon>
    </lineage>
</organism>
<feature type="transmembrane region" description="Helical" evidence="1">
    <location>
        <begin position="256"/>
        <end position="278"/>
    </location>
</feature>
<accession>A0A448ZYK8</accession>
<keyword evidence="1" id="KW-0472">Membrane</keyword>
<dbReference type="AlphaFoldDB" id="A0A448ZYK8"/>
<feature type="transmembrane region" description="Helical" evidence="1">
    <location>
        <begin position="149"/>
        <end position="169"/>
    </location>
</feature>
<protein>
    <submittedName>
        <fullName evidence="2">Uncharacterized protein</fullName>
    </submittedName>
</protein>
<keyword evidence="2" id="KW-0614">Plasmid</keyword>
<feature type="transmembrane region" description="Helical" evidence="1">
    <location>
        <begin position="79"/>
        <end position="98"/>
    </location>
</feature>
<feature type="transmembrane region" description="Helical" evidence="1">
    <location>
        <begin position="181"/>
        <end position="203"/>
    </location>
</feature>
<sequence>MKETNIIRSKQHMKMSISRKVSLWCGIFIISIIAISLINDLLFYDTALNDGTLLLFKKNLSIAEKADLKNGLISFSMRFTYLTVHINVFIGAALINYAVNKKFQIFARRLNFAITLFIVGVVIYWIFISMELHNRFNKMSDETKKFHEYLHVFVSHGLTLIIGLAGYGFAKQDLVMVKKDVWYSTIYVAFYIICYLIMFSMLFSKAYNGTVGTYEQKMEAGHDATRYLYRFIDPTRPLFMQNPIKDVSNKLLWTKAILLDILLFGTLILSTPLTQFCLQKFLHIKTFANEKEYREFRNNFNKLQKPYLSICEVKKELEEFQYNK</sequence>
<evidence type="ECO:0000313" key="2">
    <source>
        <dbReference type="EMBL" id="VEU56330.1"/>
    </source>
</evidence>
<feature type="transmembrane region" description="Helical" evidence="1">
    <location>
        <begin position="110"/>
        <end position="129"/>
    </location>
</feature>
<keyword evidence="1" id="KW-1133">Transmembrane helix</keyword>
<geneLocation type="plasmid" evidence="2">
    <name>2</name>
</geneLocation>
<name>A0A448ZYK8_METSV</name>
<dbReference type="EMBL" id="LR214939">
    <property type="protein sequence ID" value="VEU56330.1"/>
    <property type="molecule type" value="Genomic_DNA"/>
</dbReference>
<feature type="transmembrane region" description="Helical" evidence="1">
    <location>
        <begin position="21"/>
        <end position="44"/>
    </location>
</feature>
<dbReference type="RefSeq" id="WP_024544383.1">
    <property type="nucleotide sequence ID" value="NZ_LR214938.2"/>
</dbReference>
<reference evidence="2" key="1">
    <citation type="submission" date="2019-01" db="EMBL/GenBank/DDBJ databases">
        <authorList>
            <consortium name="Pathogen Informatics"/>
        </authorList>
    </citation>
    <scope>NUCLEOTIDE SEQUENCE [LARGE SCALE GENOMIC DNA]</scope>
    <source>
        <strain evidence="2">NCTC10113</strain>
    </source>
</reference>